<dbReference type="SUPFAM" id="SSF51905">
    <property type="entry name" value="FAD/NAD(P)-binding domain"/>
    <property type="match status" value="1"/>
</dbReference>
<evidence type="ECO:0000256" key="4">
    <source>
        <dbReference type="SAM" id="Coils"/>
    </source>
</evidence>
<comment type="cofactor">
    <cofactor evidence="1">
        <name>FAD</name>
        <dbReference type="ChEBI" id="CHEBI:57692"/>
    </cofactor>
</comment>
<evidence type="ECO:0000313" key="8">
    <source>
        <dbReference type="Proteomes" id="UP000434052"/>
    </source>
</evidence>
<dbReference type="InterPro" id="IPR003953">
    <property type="entry name" value="FAD-dep_OxRdtase_2_FAD-bd"/>
</dbReference>
<dbReference type="Gene3D" id="3.90.700.10">
    <property type="entry name" value="Succinate dehydrogenase/fumarate reductase flavoprotein, catalytic domain"/>
    <property type="match status" value="1"/>
</dbReference>
<evidence type="ECO:0000256" key="3">
    <source>
        <dbReference type="ARBA" id="ARBA00023002"/>
    </source>
</evidence>
<dbReference type="Gene3D" id="1.20.58.100">
    <property type="entry name" value="Fumarate reductase/succinate dehydrogenase flavoprotein-like, C-terminal domain"/>
    <property type="match status" value="1"/>
</dbReference>
<dbReference type="InterPro" id="IPR037099">
    <property type="entry name" value="Fum_R/Succ_DH_flav-like_C_sf"/>
</dbReference>
<dbReference type="PANTHER" id="PTHR11632">
    <property type="entry name" value="SUCCINATE DEHYDROGENASE 2 FLAVOPROTEIN SUBUNIT"/>
    <property type="match status" value="1"/>
</dbReference>
<dbReference type="Pfam" id="PF00890">
    <property type="entry name" value="FAD_binding_2"/>
    <property type="match status" value="1"/>
</dbReference>
<dbReference type="Gene3D" id="3.50.50.60">
    <property type="entry name" value="FAD/NAD(P)-binding domain"/>
    <property type="match status" value="1"/>
</dbReference>
<evidence type="ECO:0000259" key="6">
    <source>
        <dbReference type="Pfam" id="PF02910"/>
    </source>
</evidence>
<evidence type="ECO:0000259" key="5">
    <source>
        <dbReference type="Pfam" id="PF00890"/>
    </source>
</evidence>
<dbReference type="InterPro" id="IPR036188">
    <property type="entry name" value="FAD/NAD-bd_sf"/>
</dbReference>
<dbReference type="OrthoDB" id="9806724at2"/>
<evidence type="ECO:0000256" key="2">
    <source>
        <dbReference type="ARBA" id="ARBA00022630"/>
    </source>
</evidence>
<protein>
    <recommendedName>
        <fullName evidence="9">FAD-binding protein</fullName>
    </recommendedName>
</protein>
<sequence>MTIHHETDVLVIGSGIAGMRGALTAARAGARVCIVSLGTGGSPDIMGFSAPVLPGDSADLVLADINASGQGVNNPALARVFAQGTEEIVPDLDIMGVPLKKDVTGRCIPLQALGTSYPRLVHHYRCMTGVEILKKLRRQLSDQDVQSIRGVMIFDLLLDQGAVCGALGIDVDSGELQVFKCRAVLLTTGGSGRIHAFSTYPADITGDGMAMAYRAGLDLVDMEFLQFEPCGFVTPDAIRGSLVPTTLLKAGAELRNANQEQFVTDFSSIQKDELSRRIHREIQEGRGTPAGGVWYDVTMLPESLVKENHAIFYEPALRGGIDISKEPAQMAPSAHTFLGGVVAQPDCATAVTGLFAAGEILGGVHGANRIGGDGGASALVFGKVVGSTLASQYADLPIATDTRVLDLAREGSDFLDAARARQNGESPGPLREALRELMQAQVGIIRTESGLAQAARKLEELEAAATQCSISQAREAGQLCSLWNMLLTARMMIGSASLRTESRGAHFREDFPDRAEDWQGVNVIVRKQDQDMQFAKRQSA</sequence>
<dbReference type="SUPFAM" id="SSF56425">
    <property type="entry name" value="Succinate dehydrogenase/fumarate reductase flavoprotein, catalytic domain"/>
    <property type="match status" value="1"/>
</dbReference>
<comment type="caution">
    <text evidence="7">The sequence shown here is derived from an EMBL/GenBank/DDBJ whole genome shotgun (WGS) entry which is preliminary data.</text>
</comment>
<dbReference type="PRINTS" id="PR00368">
    <property type="entry name" value="FADPNR"/>
</dbReference>
<dbReference type="Proteomes" id="UP000434052">
    <property type="component" value="Unassembled WGS sequence"/>
</dbReference>
<proteinExistence type="predicted"/>
<dbReference type="RefSeq" id="WP_144304985.1">
    <property type="nucleotide sequence ID" value="NZ_QMIF01000004.1"/>
</dbReference>
<evidence type="ECO:0000256" key="1">
    <source>
        <dbReference type="ARBA" id="ARBA00001974"/>
    </source>
</evidence>
<dbReference type="PRINTS" id="PR00411">
    <property type="entry name" value="PNDRDTASEI"/>
</dbReference>
<reference evidence="7 8" key="1">
    <citation type="submission" date="2018-06" db="EMBL/GenBank/DDBJ databases">
        <title>Complete genome of Desulfovibrio marinus P48SEP.</title>
        <authorList>
            <person name="Crispim J.S."/>
            <person name="Vidigal P.M.P."/>
            <person name="Silva L.C.F."/>
            <person name="Araujo L.C."/>
            <person name="Laguardia C.N."/>
            <person name="Dias R.S."/>
            <person name="Sousa M.P."/>
            <person name="Paula S.O."/>
            <person name="Silva C."/>
        </authorList>
    </citation>
    <scope>NUCLEOTIDE SEQUENCE [LARGE SCALE GENOMIC DNA]</scope>
    <source>
        <strain evidence="7 8">P48SEP</strain>
    </source>
</reference>
<feature type="domain" description="Fumarate reductase/succinate dehydrogenase flavoprotein-like C-terminal" evidence="6">
    <location>
        <begin position="431"/>
        <end position="533"/>
    </location>
</feature>
<organism evidence="7 8">
    <name type="scientific">Oceanidesulfovibrio marinus</name>
    <dbReference type="NCBI Taxonomy" id="370038"/>
    <lineage>
        <taxon>Bacteria</taxon>
        <taxon>Pseudomonadati</taxon>
        <taxon>Thermodesulfobacteriota</taxon>
        <taxon>Desulfovibrionia</taxon>
        <taxon>Desulfovibrionales</taxon>
        <taxon>Desulfovibrionaceae</taxon>
        <taxon>Oceanidesulfovibrio</taxon>
    </lineage>
</organism>
<keyword evidence="2" id="KW-0285">Flavoprotein</keyword>
<evidence type="ECO:0000313" key="7">
    <source>
        <dbReference type="EMBL" id="TVM34664.1"/>
    </source>
</evidence>
<dbReference type="GO" id="GO:0016491">
    <property type="term" value="F:oxidoreductase activity"/>
    <property type="evidence" value="ECO:0007669"/>
    <property type="project" value="UniProtKB-KW"/>
</dbReference>
<accession>A0A6P1ZI08</accession>
<dbReference type="PIRSF" id="PIRSF000171">
    <property type="entry name" value="SDHA_APRA_LASPO"/>
    <property type="match status" value="1"/>
</dbReference>
<keyword evidence="3" id="KW-0560">Oxidoreductase</keyword>
<dbReference type="InterPro" id="IPR030664">
    <property type="entry name" value="SdhA/FrdA/AprA"/>
</dbReference>
<name>A0A6P1ZI08_9BACT</name>
<keyword evidence="4" id="KW-0175">Coiled coil</keyword>
<dbReference type="AlphaFoldDB" id="A0A6P1ZI08"/>
<gene>
    <name evidence="7" type="ORF">DQK91_08825</name>
</gene>
<dbReference type="InterPro" id="IPR015939">
    <property type="entry name" value="Fum_Rdtase/Succ_DH_flav-like_C"/>
</dbReference>
<dbReference type="SUPFAM" id="SSF46977">
    <property type="entry name" value="Succinate dehydrogenase/fumarate reductase flavoprotein C-terminal domain"/>
    <property type="match status" value="1"/>
</dbReference>
<dbReference type="EMBL" id="QMIF01000004">
    <property type="protein sequence ID" value="TVM34664.1"/>
    <property type="molecule type" value="Genomic_DNA"/>
</dbReference>
<dbReference type="PANTHER" id="PTHR11632:SF51">
    <property type="entry name" value="SUCCINATE DEHYDROGENASE [UBIQUINONE] FLAVOPROTEIN SUBUNIT, MITOCHONDRIAL"/>
    <property type="match status" value="1"/>
</dbReference>
<feature type="domain" description="FAD-dependent oxidoreductase 2 FAD-binding" evidence="5">
    <location>
        <begin position="8"/>
        <end position="373"/>
    </location>
</feature>
<dbReference type="InterPro" id="IPR027477">
    <property type="entry name" value="Succ_DH/fumarate_Rdtase_cat_sf"/>
</dbReference>
<evidence type="ECO:0008006" key="9">
    <source>
        <dbReference type="Google" id="ProtNLM"/>
    </source>
</evidence>
<dbReference type="Pfam" id="PF02910">
    <property type="entry name" value="Succ_DH_flav_C"/>
    <property type="match status" value="1"/>
</dbReference>
<feature type="coiled-coil region" evidence="4">
    <location>
        <begin position="444"/>
        <end position="471"/>
    </location>
</feature>